<dbReference type="CDD" id="cd01461">
    <property type="entry name" value="vWA_interalpha_trypsin_inhibitor"/>
    <property type="match status" value="1"/>
</dbReference>
<dbReference type="InterPro" id="IPR036465">
    <property type="entry name" value="vWFA_dom_sf"/>
</dbReference>
<dbReference type="SUPFAM" id="SSF53300">
    <property type="entry name" value="vWA-like"/>
    <property type="match status" value="1"/>
</dbReference>
<dbReference type="RefSeq" id="WP_310029143.1">
    <property type="nucleotide sequence ID" value="NZ_JAVDRL010000002.1"/>
</dbReference>
<keyword evidence="5" id="KW-1185">Reference proteome</keyword>
<evidence type="ECO:0000259" key="3">
    <source>
        <dbReference type="PROSITE" id="PS51468"/>
    </source>
</evidence>
<protein>
    <submittedName>
        <fullName evidence="4">Ca-activated chloride channel family protein</fullName>
    </submittedName>
</protein>
<proteinExistence type="predicted"/>
<sequence>MPASDVGASRGPSQNRFGPRVIALANLALHRGAAGLMLVLAVLAALVFCRESFAAEPGDVTSGALMMRAKGGDQVVEAVRLGTDIDMTVSGLTVRTRVTQAFRNDTSHWVEAVYVYPLPDDGAVDTLKMVVGNKVIVGEIKKKAEAQAIYDAAKAQGKKAALVEQGRPNMFTNSVANVAPGETVLVQIEYQAPVAVSAGDYSLRVPLVVAPRYTSPGAPAAPDAAAPVVDPRVHGKINPVTITVHLRAGFPLAGVSSATHALDVRDERGGKRITLASGQVPADRDFVLTWRAAPLTAPAVGLFHEKVAGDDYVLAQLTPPIAARTTTPAPRDIVFVIDNSGSMGGESMQQAKASLAYGLAHLKPGDRFNVVRFDDTVTVLFPSAVSADAAHLAKAQDYVASLDADGGTEMIPAMAAALKDDHAGETGRVRQVVFLTDGAIGDEQGLFDTISANRGRSRVFMVGIGSAPNTYLMSRAAELGRGTFTHIGSTDGVEGAMRQLFDKLESPVATNLAVTFEGAEADLAPAVLPDLYRGEPITVAARVGAMKGVLRISGMIDGKPWGTRISLKDAEAGKGISKLWARRKVTDAEVARSLAQISEEDADARVLKLGLDHQLVTSQTSLVAVDKTPSRPADAPLTRADLPLNLPAGWDFDILFGGARHPGADGQADADVDQQVAGLDLPQTATDGPMLVMVGLGLLALGGLLGASGWVLSDRRKAA</sequence>
<feature type="domain" description="VWFA" evidence="2">
    <location>
        <begin position="332"/>
        <end position="504"/>
    </location>
</feature>
<feature type="domain" description="VIT" evidence="3">
    <location>
        <begin position="64"/>
        <end position="192"/>
    </location>
</feature>
<keyword evidence="1" id="KW-0812">Transmembrane</keyword>
<evidence type="ECO:0000313" key="5">
    <source>
        <dbReference type="Proteomes" id="UP001262754"/>
    </source>
</evidence>
<dbReference type="EMBL" id="JAVDRL010000002">
    <property type="protein sequence ID" value="MDR6529906.1"/>
    <property type="molecule type" value="Genomic_DNA"/>
</dbReference>
<evidence type="ECO:0000313" key="4">
    <source>
        <dbReference type="EMBL" id="MDR6529906.1"/>
    </source>
</evidence>
<dbReference type="InterPro" id="IPR013694">
    <property type="entry name" value="VIT"/>
</dbReference>
<dbReference type="PROSITE" id="PS50234">
    <property type="entry name" value="VWFA"/>
    <property type="match status" value="1"/>
</dbReference>
<feature type="transmembrane region" description="Helical" evidence="1">
    <location>
        <begin position="21"/>
        <end position="48"/>
    </location>
</feature>
<feature type="transmembrane region" description="Helical" evidence="1">
    <location>
        <begin position="690"/>
        <end position="712"/>
    </location>
</feature>
<keyword evidence="1" id="KW-1133">Transmembrane helix</keyword>
<name>A0ABU1MW38_9CAUL</name>
<gene>
    <name evidence="4" type="ORF">J2800_000630</name>
</gene>
<organism evidence="4 5">
    <name type="scientific">Caulobacter rhizosphaerae</name>
    <dbReference type="NCBI Taxonomy" id="2010972"/>
    <lineage>
        <taxon>Bacteria</taxon>
        <taxon>Pseudomonadati</taxon>
        <taxon>Pseudomonadota</taxon>
        <taxon>Alphaproteobacteria</taxon>
        <taxon>Caulobacterales</taxon>
        <taxon>Caulobacteraceae</taxon>
        <taxon>Caulobacter</taxon>
    </lineage>
</organism>
<dbReference type="PANTHER" id="PTHR45737">
    <property type="entry name" value="VON WILLEBRAND FACTOR A DOMAIN-CONTAINING PROTEIN 5A"/>
    <property type="match status" value="1"/>
</dbReference>
<dbReference type="PROSITE" id="PS51468">
    <property type="entry name" value="VIT"/>
    <property type="match status" value="1"/>
</dbReference>
<dbReference type="Gene3D" id="3.40.50.410">
    <property type="entry name" value="von Willebrand factor, type A domain"/>
    <property type="match status" value="1"/>
</dbReference>
<keyword evidence="1" id="KW-0472">Membrane</keyword>
<dbReference type="Proteomes" id="UP001262754">
    <property type="component" value="Unassembled WGS sequence"/>
</dbReference>
<reference evidence="4 5" key="1">
    <citation type="submission" date="2023-07" db="EMBL/GenBank/DDBJ databases">
        <title>Sorghum-associated microbial communities from plants grown in Nebraska, USA.</title>
        <authorList>
            <person name="Schachtman D."/>
        </authorList>
    </citation>
    <scope>NUCLEOTIDE SEQUENCE [LARGE SCALE GENOMIC DNA]</scope>
    <source>
        <strain evidence="4 5">DS2154</strain>
    </source>
</reference>
<dbReference type="SMART" id="SM00609">
    <property type="entry name" value="VIT"/>
    <property type="match status" value="1"/>
</dbReference>
<dbReference type="Pfam" id="PF08487">
    <property type="entry name" value="VIT"/>
    <property type="match status" value="1"/>
</dbReference>
<evidence type="ECO:0000256" key="1">
    <source>
        <dbReference type="SAM" id="Phobius"/>
    </source>
</evidence>
<dbReference type="NCBIfam" id="TIGR03788">
    <property type="entry name" value="marine_srt_targ"/>
    <property type="match status" value="1"/>
</dbReference>
<dbReference type="PANTHER" id="PTHR45737:SF6">
    <property type="entry name" value="VON WILLEBRAND FACTOR A DOMAIN-CONTAINING PROTEIN 5A"/>
    <property type="match status" value="1"/>
</dbReference>
<dbReference type="Pfam" id="PF13768">
    <property type="entry name" value="VWA_3"/>
    <property type="match status" value="1"/>
</dbReference>
<dbReference type="InterPro" id="IPR022440">
    <property type="entry name" value="CHP03788"/>
</dbReference>
<accession>A0ABU1MW38</accession>
<dbReference type="InterPro" id="IPR002035">
    <property type="entry name" value="VWF_A"/>
</dbReference>
<comment type="caution">
    <text evidence="4">The sequence shown here is derived from an EMBL/GenBank/DDBJ whole genome shotgun (WGS) entry which is preliminary data.</text>
</comment>
<evidence type="ECO:0000259" key="2">
    <source>
        <dbReference type="PROSITE" id="PS50234"/>
    </source>
</evidence>
<dbReference type="SMART" id="SM00327">
    <property type="entry name" value="VWA"/>
    <property type="match status" value="1"/>
</dbReference>